<dbReference type="Pfam" id="PF07298">
    <property type="entry name" value="NnrU"/>
    <property type="match status" value="1"/>
</dbReference>
<dbReference type="Proteomes" id="UP000253061">
    <property type="component" value="Unassembled WGS sequence"/>
</dbReference>
<organism evidence="7 8">
    <name type="scientific">Thalassospira profundimaris</name>
    <dbReference type="NCBI Taxonomy" id="502049"/>
    <lineage>
        <taxon>Bacteria</taxon>
        <taxon>Pseudomonadati</taxon>
        <taxon>Pseudomonadota</taxon>
        <taxon>Alphaproteobacteria</taxon>
        <taxon>Rhodospirillales</taxon>
        <taxon>Thalassospiraceae</taxon>
        <taxon>Thalassospira</taxon>
    </lineage>
</organism>
<dbReference type="InterPro" id="IPR009915">
    <property type="entry name" value="NnrU_dom"/>
</dbReference>
<dbReference type="GO" id="GO:0016020">
    <property type="term" value="C:membrane"/>
    <property type="evidence" value="ECO:0007669"/>
    <property type="project" value="UniProtKB-SubCell"/>
</dbReference>
<feature type="transmembrane region" description="Helical" evidence="5">
    <location>
        <begin position="6"/>
        <end position="21"/>
    </location>
</feature>
<sequence>MTWFFVAVAVFLAGHIIPGILRERLVRWVGYRTYIFGFSVLSLFLFGWVLHEVLVAESFFLWGYQPWQAQLLVIVMLPACILWASAILQPCPLSIGRKTGFDPARPGINRFCRHPLLLGMIIWGIGHMIANGDLVAVLFFGGSAAFALIGFWRMEKIRLRAVAPEQQAVWLGATRRFDPSALFHGAIGWRDVLAGTVSYLLILFGHGHVIGVNPLDMAGW</sequence>
<evidence type="ECO:0000256" key="3">
    <source>
        <dbReference type="ARBA" id="ARBA00022989"/>
    </source>
</evidence>
<accession>A0A367VJK3</accession>
<evidence type="ECO:0000256" key="5">
    <source>
        <dbReference type="SAM" id="Phobius"/>
    </source>
</evidence>
<feature type="transmembrane region" description="Helical" evidence="5">
    <location>
        <begin position="111"/>
        <end position="129"/>
    </location>
</feature>
<proteinExistence type="predicted"/>
<evidence type="ECO:0000256" key="2">
    <source>
        <dbReference type="ARBA" id="ARBA00022692"/>
    </source>
</evidence>
<keyword evidence="4 5" id="KW-0472">Membrane</keyword>
<evidence type="ECO:0000256" key="1">
    <source>
        <dbReference type="ARBA" id="ARBA00004141"/>
    </source>
</evidence>
<evidence type="ECO:0000313" key="7">
    <source>
        <dbReference type="EMBL" id="RCK25387.1"/>
    </source>
</evidence>
<dbReference type="AlphaFoldDB" id="A0A367VJK3"/>
<comment type="caution">
    <text evidence="7">The sequence shown here is derived from an EMBL/GenBank/DDBJ whole genome shotgun (WGS) entry which is preliminary data.</text>
</comment>
<dbReference type="RefSeq" id="WP_062956532.1">
    <property type="nucleotide sequence ID" value="NZ_JPWB01000001.1"/>
</dbReference>
<comment type="subcellular location">
    <subcellularLocation>
        <location evidence="1">Membrane</location>
        <topology evidence="1">Multi-pass membrane protein</topology>
    </subcellularLocation>
</comment>
<feature type="transmembrane region" description="Helical" evidence="5">
    <location>
        <begin position="71"/>
        <end position="91"/>
    </location>
</feature>
<reference evidence="7 8" key="1">
    <citation type="submission" date="2014-07" db="EMBL/GenBank/DDBJ databases">
        <title>Draft genome sequence of Thalassospira profundimaris R8-17.</title>
        <authorList>
            <person name="Lai Q."/>
            <person name="Shao Z."/>
        </authorList>
    </citation>
    <scope>NUCLEOTIDE SEQUENCE [LARGE SCALE GENOMIC DNA]</scope>
    <source>
        <strain evidence="7 8">R8-17</strain>
    </source>
</reference>
<evidence type="ECO:0000256" key="4">
    <source>
        <dbReference type="ARBA" id="ARBA00023136"/>
    </source>
</evidence>
<keyword evidence="2 5" id="KW-0812">Transmembrane</keyword>
<gene>
    <name evidence="7" type="ORF">TH6_01855</name>
</gene>
<dbReference type="EMBL" id="JPWB01000001">
    <property type="protein sequence ID" value="RCK25387.1"/>
    <property type="molecule type" value="Genomic_DNA"/>
</dbReference>
<evidence type="ECO:0000259" key="6">
    <source>
        <dbReference type="Pfam" id="PF07298"/>
    </source>
</evidence>
<keyword evidence="3 5" id="KW-1133">Transmembrane helix</keyword>
<feature type="transmembrane region" description="Helical" evidence="5">
    <location>
        <begin position="135"/>
        <end position="152"/>
    </location>
</feature>
<feature type="domain" description="NnrU" evidence="6">
    <location>
        <begin position="4"/>
        <end position="214"/>
    </location>
</feature>
<evidence type="ECO:0000313" key="8">
    <source>
        <dbReference type="Proteomes" id="UP000253061"/>
    </source>
</evidence>
<feature type="transmembrane region" description="Helical" evidence="5">
    <location>
        <begin position="33"/>
        <end position="51"/>
    </location>
</feature>
<name>A0A367VJK3_9PROT</name>
<protein>
    <submittedName>
        <fullName evidence="7">NnrU family protein</fullName>
    </submittedName>
</protein>